<keyword evidence="4" id="KW-1185">Reference proteome</keyword>
<dbReference type="EMBL" id="JADHEI010000031">
    <property type="protein sequence ID" value="MBF2735029.1"/>
    <property type="molecule type" value="Genomic_DNA"/>
</dbReference>
<dbReference type="InterPro" id="IPR036986">
    <property type="entry name" value="S4_RNA-bd_sf"/>
</dbReference>
<evidence type="ECO:0000256" key="1">
    <source>
        <dbReference type="PROSITE-ProRule" id="PRU00182"/>
    </source>
</evidence>
<dbReference type="CDD" id="cd00165">
    <property type="entry name" value="S4"/>
    <property type="match status" value="1"/>
</dbReference>
<dbReference type="Gene3D" id="3.10.290.10">
    <property type="entry name" value="RNA-binding S4 domain"/>
    <property type="match status" value="1"/>
</dbReference>
<comment type="caution">
    <text evidence="3">The sequence shown here is derived from an EMBL/GenBank/DDBJ whole genome shotgun (WGS) entry which is preliminary data.</text>
</comment>
<name>A0A930UED3_9GAMM</name>
<feature type="domain" description="RNA-binding S4" evidence="2">
    <location>
        <begin position="7"/>
        <end position="51"/>
    </location>
</feature>
<protein>
    <recommendedName>
        <fullName evidence="2">RNA-binding S4 domain-containing protein</fullName>
    </recommendedName>
</protein>
<evidence type="ECO:0000313" key="3">
    <source>
        <dbReference type="EMBL" id="MBF2735029.1"/>
    </source>
</evidence>
<dbReference type="GO" id="GO:0003723">
    <property type="term" value="F:RNA binding"/>
    <property type="evidence" value="ECO:0007669"/>
    <property type="project" value="UniProtKB-KW"/>
</dbReference>
<sequence length="67" mass="7584">MEADQEPLSILLKRANVVKSTSYCRRLYQQGGIKVDGVTVSVEKECKRGEVLMVQVGKRVHVRLILK</sequence>
<organism evidence="3 4">
    <name type="scientific">Candidatus Amphirhobacter heronislandensis</name>
    <dbReference type="NCBI Taxonomy" id="1732024"/>
    <lineage>
        <taxon>Bacteria</taxon>
        <taxon>Pseudomonadati</taxon>
        <taxon>Pseudomonadota</taxon>
        <taxon>Gammaproteobacteria</taxon>
        <taxon>Candidatus Tethybacterales</taxon>
        <taxon>Candidatus Tethybacteraceae</taxon>
        <taxon>Candidatus Amphirhobacter</taxon>
    </lineage>
</organism>
<evidence type="ECO:0000259" key="2">
    <source>
        <dbReference type="Pfam" id="PF01479"/>
    </source>
</evidence>
<gene>
    <name evidence="3" type="ORF">ISN26_02930</name>
</gene>
<dbReference type="PROSITE" id="PS50889">
    <property type="entry name" value="S4"/>
    <property type="match status" value="1"/>
</dbReference>
<keyword evidence="1" id="KW-0694">RNA-binding</keyword>
<dbReference type="Proteomes" id="UP000604381">
    <property type="component" value="Unassembled WGS sequence"/>
</dbReference>
<dbReference type="AlphaFoldDB" id="A0A930UED3"/>
<reference evidence="3" key="1">
    <citation type="submission" date="2020-10" db="EMBL/GenBank/DDBJ databases">
        <title>An improved Amphimedon queenslandica hologenome assembly reveals how three proteobacterial symbionts can extend the metabolic phenotypic of their marine sponge host.</title>
        <authorList>
            <person name="Degnan B."/>
            <person name="Degnan S."/>
            <person name="Xiang X."/>
        </authorList>
    </citation>
    <scope>NUCLEOTIDE SEQUENCE</scope>
    <source>
        <strain evidence="3">AqS2</strain>
    </source>
</reference>
<proteinExistence type="predicted"/>
<accession>A0A930UED3</accession>
<evidence type="ECO:0000313" key="4">
    <source>
        <dbReference type="Proteomes" id="UP000604381"/>
    </source>
</evidence>
<dbReference type="SUPFAM" id="SSF55174">
    <property type="entry name" value="Alpha-L RNA-binding motif"/>
    <property type="match status" value="1"/>
</dbReference>
<dbReference type="Pfam" id="PF01479">
    <property type="entry name" value="S4"/>
    <property type="match status" value="1"/>
</dbReference>
<dbReference type="InterPro" id="IPR002942">
    <property type="entry name" value="S4_RNA-bd"/>
</dbReference>